<keyword evidence="1" id="KW-0472">Membrane</keyword>
<dbReference type="AlphaFoldDB" id="A0AAF0PYV8"/>
<keyword evidence="3" id="KW-1185">Reference proteome</keyword>
<gene>
    <name evidence="2" type="ORF">MTR67_006973</name>
</gene>
<protein>
    <submittedName>
        <fullName evidence="2">Uncharacterized protein</fullName>
    </submittedName>
</protein>
<evidence type="ECO:0000313" key="2">
    <source>
        <dbReference type="EMBL" id="WMV13588.1"/>
    </source>
</evidence>
<dbReference type="Proteomes" id="UP001234989">
    <property type="component" value="Chromosome 2"/>
</dbReference>
<name>A0AAF0PYV8_SOLVR</name>
<sequence>MLKEMMKCGVLEMHRCDEYEGLVMSCFDLRVERVDGEQELLNEDLPSLKAPVVVWDAVYTCVGIGDVGVLWLMDRFLRWLKMKTWSTTIGGGGSPDFEGELSLLEELGINTKQIYQKM</sequence>
<organism evidence="2 3">
    <name type="scientific">Solanum verrucosum</name>
    <dbReference type="NCBI Taxonomy" id="315347"/>
    <lineage>
        <taxon>Eukaryota</taxon>
        <taxon>Viridiplantae</taxon>
        <taxon>Streptophyta</taxon>
        <taxon>Embryophyta</taxon>
        <taxon>Tracheophyta</taxon>
        <taxon>Spermatophyta</taxon>
        <taxon>Magnoliopsida</taxon>
        <taxon>eudicotyledons</taxon>
        <taxon>Gunneridae</taxon>
        <taxon>Pentapetalae</taxon>
        <taxon>asterids</taxon>
        <taxon>lamiids</taxon>
        <taxon>Solanales</taxon>
        <taxon>Solanaceae</taxon>
        <taxon>Solanoideae</taxon>
        <taxon>Solaneae</taxon>
        <taxon>Solanum</taxon>
    </lineage>
</organism>
<reference evidence="2" key="1">
    <citation type="submission" date="2023-08" db="EMBL/GenBank/DDBJ databases">
        <title>A de novo genome assembly of Solanum verrucosum Schlechtendal, a Mexican diploid species geographically isolated from the other diploid A-genome species in potato relatives.</title>
        <authorList>
            <person name="Hosaka K."/>
        </authorList>
    </citation>
    <scope>NUCLEOTIDE SEQUENCE</scope>
    <source>
        <tissue evidence="2">Young leaves</tissue>
    </source>
</reference>
<evidence type="ECO:0000313" key="3">
    <source>
        <dbReference type="Proteomes" id="UP001234989"/>
    </source>
</evidence>
<proteinExistence type="predicted"/>
<feature type="transmembrane region" description="Helical" evidence="1">
    <location>
        <begin position="52"/>
        <end position="73"/>
    </location>
</feature>
<evidence type="ECO:0000256" key="1">
    <source>
        <dbReference type="SAM" id="Phobius"/>
    </source>
</evidence>
<keyword evidence="1" id="KW-0812">Transmembrane</keyword>
<accession>A0AAF0PYV8</accession>
<keyword evidence="1" id="KW-1133">Transmembrane helix</keyword>
<dbReference type="EMBL" id="CP133613">
    <property type="protein sequence ID" value="WMV13588.1"/>
    <property type="molecule type" value="Genomic_DNA"/>
</dbReference>